<sequence length="148" mass="16722">MRSNRCLQIYTSPQIRTGYRLIPWPTGAQPLSSTMRGTSRAHFDSNARDQDGDIFPLIPQAPRSIPALAADGTRMKRDNPSSFVRRTRYVSQDALITSDDLDNFTHLKFSEPKLCRSMNMDTFGASSRHGIHTNTFLRLHQTPNNLAT</sequence>
<keyword evidence="2" id="KW-1185">Reference proteome</keyword>
<dbReference type="EMBL" id="CAAALY010245737">
    <property type="protein sequence ID" value="VEL33413.1"/>
    <property type="molecule type" value="Genomic_DNA"/>
</dbReference>
<protein>
    <submittedName>
        <fullName evidence="1">Uncharacterized protein</fullName>
    </submittedName>
</protein>
<accession>A0A448XCE3</accession>
<dbReference type="AlphaFoldDB" id="A0A448XCE3"/>
<evidence type="ECO:0000313" key="2">
    <source>
        <dbReference type="Proteomes" id="UP000784294"/>
    </source>
</evidence>
<name>A0A448XCE3_9PLAT</name>
<gene>
    <name evidence="1" type="ORF">PXEA_LOCUS26853</name>
</gene>
<reference evidence="1" key="1">
    <citation type="submission" date="2018-11" db="EMBL/GenBank/DDBJ databases">
        <authorList>
            <consortium name="Pathogen Informatics"/>
        </authorList>
    </citation>
    <scope>NUCLEOTIDE SEQUENCE</scope>
</reference>
<comment type="caution">
    <text evidence="1">The sequence shown here is derived from an EMBL/GenBank/DDBJ whole genome shotgun (WGS) entry which is preliminary data.</text>
</comment>
<organism evidence="1 2">
    <name type="scientific">Protopolystoma xenopodis</name>
    <dbReference type="NCBI Taxonomy" id="117903"/>
    <lineage>
        <taxon>Eukaryota</taxon>
        <taxon>Metazoa</taxon>
        <taxon>Spiralia</taxon>
        <taxon>Lophotrochozoa</taxon>
        <taxon>Platyhelminthes</taxon>
        <taxon>Monogenea</taxon>
        <taxon>Polyopisthocotylea</taxon>
        <taxon>Polystomatidea</taxon>
        <taxon>Polystomatidae</taxon>
        <taxon>Protopolystoma</taxon>
    </lineage>
</organism>
<dbReference type="Proteomes" id="UP000784294">
    <property type="component" value="Unassembled WGS sequence"/>
</dbReference>
<evidence type="ECO:0000313" key="1">
    <source>
        <dbReference type="EMBL" id="VEL33413.1"/>
    </source>
</evidence>
<proteinExistence type="predicted"/>